<evidence type="ECO:0000259" key="9">
    <source>
        <dbReference type="Pfam" id="PF02803"/>
    </source>
</evidence>
<evidence type="ECO:0000313" key="11">
    <source>
        <dbReference type="EMBL" id="KWZ79678.1"/>
    </source>
</evidence>
<keyword evidence="3 7" id="KW-0808">Transferase</keyword>
<dbReference type="Proteomes" id="UP000032024">
    <property type="component" value="Chromosome"/>
</dbReference>
<feature type="active site" description="Acyl-thioester intermediate" evidence="6">
    <location>
        <position position="88"/>
    </location>
</feature>
<dbReference type="SUPFAM" id="SSF53901">
    <property type="entry name" value="Thiolase-like"/>
    <property type="match status" value="2"/>
</dbReference>
<name>A0A0C5CD85_HEYCO</name>
<dbReference type="FunFam" id="3.40.47.10:FF:000010">
    <property type="entry name" value="Acetyl-CoA acetyltransferase (Thiolase)"/>
    <property type="match status" value="1"/>
</dbReference>
<organism evidence="11 13">
    <name type="scientific">Heyndrickxia coagulans</name>
    <name type="common">Weizmannia coagulans</name>
    <dbReference type="NCBI Taxonomy" id="1398"/>
    <lineage>
        <taxon>Bacteria</taxon>
        <taxon>Bacillati</taxon>
        <taxon>Bacillota</taxon>
        <taxon>Bacilli</taxon>
        <taxon>Bacillales</taxon>
        <taxon>Bacillaceae</taxon>
        <taxon>Heyndrickxia</taxon>
    </lineage>
</organism>
<dbReference type="InterPro" id="IPR016039">
    <property type="entry name" value="Thiolase-like"/>
</dbReference>
<dbReference type="InterPro" id="IPR002155">
    <property type="entry name" value="Thiolase"/>
</dbReference>
<evidence type="ECO:0000313" key="13">
    <source>
        <dbReference type="Proteomes" id="UP000070376"/>
    </source>
</evidence>
<protein>
    <recommendedName>
        <fullName evidence="2">acetyl-CoA C-acetyltransferase</fullName>
        <ecNumber evidence="2">2.3.1.9</ecNumber>
    </recommendedName>
    <alternativeName>
        <fullName evidence="5">Acetoacetyl-CoA thiolase</fullName>
    </alternativeName>
</protein>
<dbReference type="InterPro" id="IPR020616">
    <property type="entry name" value="Thiolase_N"/>
</dbReference>
<evidence type="ECO:0000313" key="12">
    <source>
        <dbReference type="Proteomes" id="UP000032024"/>
    </source>
</evidence>
<reference evidence="10" key="1">
    <citation type="submission" date="2015-01" db="EMBL/GenBank/DDBJ databases">
        <title>Comparative genome analysis of Bacillus coagulans HM-08, Clostridium butyricum HM-68, Bacillus subtilis HM-66 and Bacillus licheniformis BL-09.</title>
        <authorList>
            <person name="Zhang H."/>
        </authorList>
    </citation>
    <scope>NUCLEOTIDE SEQUENCE [LARGE SCALE GENOMIC DNA]</scope>
    <source>
        <strain evidence="10">HM-08</strain>
    </source>
</reference>
<dbReference type="Pfam" id="PF00108">
    <property type="entry name" value="Thiolase_N"/>
    <property type="match status" value="1"/>
</dbReference>
<dbReference type="EMBL" id="LRPN01000112">
    <property type="protein sequence ID" value="KWZ79678.1"/>
    <property type="molecule type" value="Genomic_DNA"/>
</dbReference>
<dbReference type="NCBIfam" id="TIGR01930">
    <property type="entry name" value="AcCoA-C-Actrans"/>
    <property type="match status" value="1"/>
</dbReference>
<dbReference type="PATRIC" id="fig|1398.18.peg.3863"/>
<evidence type="ECO:0000313" key="10">
    <source>
        <dbReference type="EMBL" id="AJO24699.1"/>
    </source>
</evidence>
<evidence type="ECO:0000256" key="3">
    <source>
        <dbReference type="ARBA" id="ARBA00022679"/>
    </source>
</evidence>
<keyword evidence="4 7" id="KW-0012">Acyltransferase</keyword>
<dbReference type="PIRSF" id="PIRSF000429">
    <property type="entry name" value="Ac-CoA_Ac_transf"/>
    <property type="match status" value="1"/>
</dbReference>
<dbReference type="Gene3D" id="3.40.47.10">
    <property type="match status" value="2"/>
</dbReference>
<reference evidence="13" key="3">
    <citation type="submission" date="2016-01" db="EMBL/GenBank/DDBJ databases">
        <authorList>
            <person name="Mitreva M."/>
            <person name="Pepin K.H."/>
            <person name="Mihindukulasuriya K.A."/>
            <person name="Fulton R."/>
            <person name="Fronick C."/>
            <person name="O'Laughlin M."/>
            <person name="Miner T."/>
            <person name="Herter B."/>
            <person name="Rosa B.A."/>
            <person name="Cordes M."/>
            <person name="Tomlinson C."/>
            <person name="Wollam A."/>
            <person name="Palsikar V.B."/>
            <person name="Mardis E.R."/>
            <person name="Wilson R.K."/>
        </authorList>
    </citation>
    <scope>NUCLEOTIDE SEQUENCE [LARGE SCALE GENOMIC DNA]</scope>
    <source>
        <strain evidence="13">GED7749B</strain>
    </source>
</reference>
<dbReference type="InterPro" id="IPR020610">
    <property type="entry name" value="Thiolase_AS"/>
</dbReference>
<evidence type="ECO:0000256" key="7">
    <source>
        <dbReference type="RuleBase" id="RU003557"/>
    </source>
</evidence>
<dbReference type="PANTHER" id="PTHR18919:SF107">
    <property type="entry name" value="ACETYL-COA ACETYLTRANSFERASE, CYTOSOLIC"/>
    <property type="match status" value="1"/>
</dbReference>
<dbReference type="PROSITE" id="PS00099">
    <property type="entry name" value="THIOLASE_3"/>
    <property type="match status" value="1"/>
</dbReference>
<dbReference type="InterPro" id="IPR020617">
    <property type="entry name" value="Thiolase_C"/>
</dbReference>
<dbReference type="STRING" id="1398.AB434_1446"/>
<dbReference type="PANTHER" id="PTHR18919">
    <property type="entry name" value="ACETYL-COA C-ACYLTRANSFERASE"/>
    <property type="match status" value="1"/>
</dbReference>
<reference evidence="11" key="4">
    <citation type="submission" date="2016-01" db="EMBL/GenBank/DDBJ databases">
        <authorList>
            <person name="Oliw E.H."/>
        </authorList>
    </citation>
    <scope>NUCLEOTIDE SEQUENCE [LARGE SCALE GENOMIC DNA]</scope>
    <source>
        <strain evidence="11">GED7749B</strain>
    </source>
</reference>
<dbReference type="AlphaFoldDB" id="A0A0C5CD85"/>
<dbReference type="GeneID" id="93261147"/>
<dbReference type="EMBL" id="CP010525">
    <property type="protein sequence ID" value="AJO24699.1"/>
    <property type="molecule type" value="Genomic_DNA"/>
</dbReference>
<feature type="active site" description="Proton acceptor" evidence="6">
    <location>
        <position position="348"/>
    </location>
</feature>
<sequence length="392" mass="41397">MHEVAIISAVRTPIGKFGGSLKDISAVELGAIAAEEAIRRTGVSAQEVDYAVFGNVLSAGLGQNPARQMAVRAGIPYEVPAVTVNEVCGSGLKAVLLAAQMIQLGEAKIIVAGGAENMSRAPFLAEQARWGHKLGNMAMADSMLRDGLTDAFEGIHMGLTAENVATKFGISREEQDRFALRSQQKAAQAQKTGRFKDEIVPVKVKQRRSEMLFSEDEHVRPDTTLDGLAKLKPAFLENGTVTAGNASGINDGAAAVVLMEKSLADEKKIPYFGVIKGYAEAGVDPSIMGYAPYYAIQKLLEKTGASLEEVDLIELNEAFASQSLAVIRDLGLDPEKVNVNGGAIALGHPIGASGARILVSLLHEMEKRNVRTGLASLCVGGGIGISMLVGRT</sequence>
<dbReference type="GO" id="GO:0003985">
    <property type="term" value="F:acetyl-CoA C-acetyltransferase activity"/>
    <property type="evidence" value="ECO:0007669"/>
    <property type="project" value="UniProtKB-EC"/>
</dbReference>
<evidence type="ECO:0000256" key="5">
    <source>
        <dbReference type="ARBA" id="ARBA00030755"/>
    </source>
</evidence>
<comment type="similarity">
    <text evidence="1 7">Belongs to the thiolase-like superfamily. Thiolase family.</text>
</comment>
<reference evidence="12" key="2">
    <citation type="submission" date="2015-01" db="EMBL/GenBank/DDBJ databases">
        <title>Comparative genome analysis of Bacillus coagulans HM-08, Clostridium butyricum HM-68, Bacillus subtilis HM-66 and Bacillus paralicheniformis BL-09.</title>
        <authorList>
            <person name="Zhang H."/>
        </authorList>
    </citation>
    <scope>NUCLEOTIDE SEQUENCE [LARGE SCALE GENOMIC DNA]</scope>
    <source>
        <strain evidence="12">HM-08</strain>
    </source>
</reference>
<feature type="active site" description="Proton acceptor" evidence="6">
    <location>
        <position position="378"/>
    </location>
</feature>
<feature type="domain" description="Thiolase C-terminal" evidence="9">
    <location>
        <begin position="273"/>
        <end position="389"/>
    </location>
</feature>
<dbReference type="Pfam" id="PF02803">
    <property type="entry name" value="Thiolase_C"/>
    <property type="match status" value="1"/>
</dbReference>
<accession>A0A0C5CD85</accession>
<evidence type="ECO:0000256" key="6">
    <source>
        <dbReference type="PIRSR" id="PIRSR000429-1"/>
    </source>
</evidence>
<keyword evidence="12" id="KW-1185">Reference proteome</keyword>
<evidence type="ECO:0000256" key="4">
    <source>
        <dbReference type="ARBA" id="ARBA00023315"/>
    </source>
</evidence>
<gene>
    <name evidence="11" type="ORF">HMPREF3213_02541</name>
    <name evidence="10" type="ORF">SB48_HM08orf06207</name>
</gene>
<dbReference type="RefSeq" id="WP_014096414.1">
    <property type="nucleotide sequence ID" value="NZ_CP010525.1"/>
</dbReference>
<dbReference type="PROSITE" id="PS00098">
    <property type="entry name" value="THIOLASE_1"/>
    <property type="match status" value="1"/>
</dbReference>
<dbReference type="CDD" id="cd00751">
    <property type="entry name" value="thiolase"/>
    <property type="match status" value="1"/>
</dbReference>
<dbReference type="InterPro" id="IPR020615">
    <property type="entry name" value="Thiolase_acyl_enz_int_AS"/>
</dbReference>
<dbReference type="Proteomes" id="UP000070376">
    <property type="component" value="Unassembled WGS sequence"/>
</dbReference>
<proteinExistence type="inferred from homology"/>
<dbReference type="EC" id="2.3.1.9" evidence="2"/>
<evidence type="ECO:0000259" key="8">
    <source>
        <dbReference type="Pfam" id="PF00108"/>
    </source>
</evidence>
<dbReference type="InterPro" id="IPR020613">
    <property type="entry name" value="Thiolase_CS"/>
</dbReference>
<dbReference type="PROSITE" id="PS00737">
    <property type="entry name" value="THIOLASE_2"/>
    <property type="match status" value="1"/>
</dbReference>
<feature type="domain" description="Thiolase N-terminal" evidence="8">
    <location>
        <begin position="4"/>
        <end position="262"/>
    </location>
</feature>
<evidence type="ECO:0000256" key="2">
    <source>
        <dbReference type="ARBA" id="ARBA00012705"/>
    </source>
</evidence>
<evidence type="ECO:0000256" key="1">
    <source>
        <dbReference type="ARBA" id="ARBA00010982"/>
    </source>
</evidence>